<reference evidence="1 2" key="1">
    <citation type="submission" date="2013-11" db="EMBL/GenBank/DDBJ databases">
        <title>Genome sequencing of Stegodyphus mimosarum.</title>
        <authorList>
            <person name="Bechsgaard J."/>
        </authorList>
    </citation>
    <scope>NUCLEOTIDE SEQUENCE [LARGE SCALE GENOMIC DNA]</scope>
</reference>
<accession>A0A087UKE7</accession>
<proteinExistence type="predicted"/>
<dbReference type="Proteomes" id="UP000054359">
    <property type="component" value="Unassembled WGS sequence"/>
</dbReference>
<sequence length="48" mass="5647">MLKLYKLQYCMQQLLEVAHTLTIKLQKAKELNFSFGRSRCILIISDLC</sequence>
<evidence type="ECO:0000313" key="1">
    <source>
        <dbReference type="EMBL" id="KFM77836.1"/>
    </source>
</evidence>
<feature type="non-terminal residue" evidence="1">
    <location>
        <position position="48"/>
    </location>
</feature>
<organism evidence="1 2">
    <name type="scientific">Stegodyphus mimosarum</name>
    <name type="common">African social velvet spider</name>
    <dbReference type="NCBI Taxonomy" id="407821"/>
    <lineage>
        <taxon>Eukaryota</taxon>
        <taxon>Metazoa</taxon>
        <taxon>Ecdysozoa</taxon>
        <taxon>Arthropoda</taxon>
        <taxon>Chelicerata</taxon>
        <taxon>Arachnida</taxon>
        <taxon>Araneae</taxon>
        <taxon>Araneomorphae</taxon>
        <taxon>Entelegynae</taxon>
        <taxon>Eresoidea</taxon>
        <taxon>Eresidae</taxon>
        <taxon>Stegodyphus</taxon>
    </lineage>
</organism>
<dbReference type="EMBL" id="KK120232">
    <property type="protein sequence ID" value="KFM77836.1"/>
    <property type="molecule type" value="Genomic_DNA"/>
</dbReference>
<gene>
    <name evidence="1" type="ORF">X975_18816</name>
</gene>
<dbReference type="AlphaFoldDB" id="A0A087UKE7"/>
<name>A0A087UKE7_STEMI</name>
<keyword evidence="2" id="KW-1185">Reference proteome</keyword>
<evidence type="ECO:0000313" key="2">
    <source>
        <dbReference type="Proteomes" id="UP000054359"/>
    </source>
</evidence>
<protein>
    <submittedName>
        <fullName evidence="1">Uncharacterized protein</fullName>
    </submittedName>
</protein>